<comment type="similarity">
    <text evidence="2 9 10">Belongs to the RecF family.</text>
</comment>
<dbReference type="GO" id="GO:0000731">
    <property type="term" value="P:DNA synthesis involved in DNA repair"/>
    <property type="evidence" value="ECO:0007669"/>
    <property type="project" value="TreeGrafter"/>
</dbReference>
<keyword evidence="7 9" id="KW-0067">ATP-binding</keyword>
<evidence type="ECO:0000313" key="12">
    <source>
        <dbReference type="EMBL" id="OXT01820.1"/>
    </source>
</evidence>
<dbReference type="GO" id="GO:0003697">
    <property type="term" value="F:single-stranded DNA binding"/>
    <property type="evidence" value="ECO:0007669"/>
    <property type="project" value="UniProtKB-UniRule"/>
</dbReference>
<evidence type="ECO:0000256" key="4">
    <source>
        <dbReference type="ARBA" id="ARBA00022490"/>
    </source>
</evidence>
<keyword evidence="5 9" id="KW-0235">DNA replication</keyword>
<dbReference type="Proteomes" id="UP000215405">
    <property type="component" value="Unassembled WGS sequence"/>
</dbReference>
<reference evidence="13" key="1">
    <citation type="journal article" date="2017" name="Int. J. Syst. Evol. Microbiol.">
        <title>Notoacmeibacter marinus gen. nov., sp. nov., isolated from the gut of a limpet and proposal of Notoacmeibacteraceae fam. nov. in the order Rhizobiales of the class Alphaproteobacteria.</title>
        <authorList>
            <person name="Huang Z."/>
            <person name="Guo F."/>
            <person name="Lai Q."/>
        </authorList>
    </citation>
    <scope>NUCLEOTIDE SEQUENCE [LARGE SCALE GENOMIC DNA]</scope>
    <source>
        <strain evidence="13">XMTR2A4</strain>
    </source>
</reference>
<keyword evidence="9 10" id="KW-0742">SOS response</keyword>
<evidence type="ECO:0000256" key="2">
    <source>
        <dbReference type="ARBA" id="ARBA00008016"/>
    </source>
</evidence>
<evidence type="ECO:0000259" key="11">
    <source>
        <dbReference type="SMART" id="SM00382"/>
    </source>
</evidence>
<evidence type="ECO:0000256" key="3">
    <source>
        <dbReference type="ARBA" id="ARBA00020170"/>
    </source>
</evidence>
<comment type="caution">
    <text evidence="12">The sequence shown here is derived from an EMBL/GenBank/DDBJ whole genome shotgun (WGS) entry which is preliminary data.</text>
</comment>
<evidence type="ECO:0000256" key="7">
    <source>
        <dbReference type="ARBA" id="ARBA00022840"/>
    </source>
</evidence>
<dbReference type="InterPro" id="IPR003593">
    <property type="entry name" value="AAA+_ATPase"/>
</dbReference>
<dbReference type="HAMAP" id="MF_00365">
    <property type="entry name" value="RecF"/>
    <property type="match status" value="1"/>
</dbReference>
<evidence type="ECO:0000256" key="10">
    <source>
        <dbReference type="RuleBase" id="RU000578"/>
    </source>
</evidence>
<comment type="function">
    <text evidence="9 10">The RecF protein is involved in DNA metabolism; it is required for DNA replication and normal SOS inducibility. RecF binds preferentially to single-stranded, linear DNA. It also seems to bind ATP.</text>
</comment>
<name>A0A231V103_9HYPH</name>
<dbReference type="SUPFAM" id="SSF52540">
    <property type="entry name" value="P-loop containing nucleoside triphosphate hydrolases"/>
    <property type="match status" value="1"/>
</dbReference>
<evidence type="ECO:0000313" key="13">
    <source>
        <dbReference type="Proteomes" id="UP000215405"/>
    </source>
</evidence>
<dbReference type="InterPro" id="IPR042174">
    <property type="entry name" value="RecF_2"/>
</dbReference>
<evidence type="ECO:0000256" key="5">
    <source>
        <dbReference type="ARBA" id="ARBA00022705"/>
    </source>
</evidence>
<keyword evidence="9 10" id="KW-0234">DNA repair</keyword>
<gene>
    <name evidence="9" type="primary">recF</name>
    <name evidence="12" type="ORF">B7H23_02385</name>
</gene>
<dbReference type="GO" id="GO:0006302">
    <property type="term" value="P:double-strand break repair"/>
    <property type="evidence" value="ECO:0007669"/>
    <property type="project" value="TreeGrafter"/>
</dbReference>
<dbReference type="PROSITE" id="PS00617">
    <property type="entry name" value="RECF_1"/>
    <property type="match status" value="1"/>
</dbReference>
<comment type="subcellular location">
    <subcellularLocation>
        <location evidence="1 9 10">Cytoplasm</location>
    </subcellularLocation>
</comment>
<feature type="binding site" evidence="9">
    <location>
        <begin position="48"/>
        <end position="55"/>
    </location>
    <ligand>
        <name>ATP</name>
        <dbReference type="ChEBI" id="CHEBI:30616"/>
    </ligand>
</feature>
<evidence type="ECO:0000256" key="1">
    <source>
        <dbReference type="ARBA" id="ARBA00004496"/>
    </source>
</evidence>
<dbReference type="GO" id="GO:0009432">
    <property type="term" value="P:SOS response"/>
    <property type="evidence" value="ECO:0007669"/>
    <property type="project" value="UniProtKB-UniRule"/>
</dbReference>
<evidence type="ECO:0000256" key="6">
    <source>
        <dbReference type="ARBA" id="ARBA00022741"/>
    </source>
</evidence>
<evidence type="ECO:0000256" key="8">
    <source>
        <dbReference type="ARBA" id="ARBA00023125"/>
    </source>
</evidence>
<dbReference type="GO" id="GO:0006260">
    <property type="term" value="P:DNA replication"/>
    <property type="evidence" value="ECO:0007669"/>
    <property type="project" value="UniProtKB-UniRule"/>
</dbReference>
<protein>
    <recommendedName>
        <fullName evidence="3 9">DNA replication and repair protein RecF</fullName>
    </recommendedName>
</protein>
<dbReference type="SMART" id="SM00382">
    <property type="entry name" value="AAA"/>
    <property type="match status" value="1"/>
</dbReference>
<organism evidence="12 13">
    <name type="scientific">Notoacmeibacter marinus</name>
    <dbReference type="NCBI Taxonomy" id="1876515"/>
    <lineage>
        <taxon>Bacteria</taxon>
        <taxon>Pseudomonadati</taxon>
        <taxon>Pseudomonadota</taxon>
        <taxon>Alphaproteobacteria</taxon>
        <taxon>Hyphomicrobiales</taxon>
        <taxon>Notoacmeibacteraceae</taxon>
        <taxon>Notoacmeibacter</taxon>
    </lineage>
</organism>
<keyword evidence="4 9" id="KW-0963">Cytoplasm</keyword>
<keyword evidence="6 9" id="KW-0547">Nucleotide-binding</keyword>
<evidence type="ECO:0000256" key="9">
    <source>
        <dbReference type="HAMAP-Rule" id="MF_00365"/>
    </source>
</evidence>
<accession>A0A231V103</accession>
<dbReference type="Gene3D" id="1.20.1050.90">
    <property type="entry name" value="RecF/RecN/SMC, N-terminal domain"/>
    <property type="match status" value="1"/>
</dbReference>
<dbReference type="NCBIfam" id="TIGR00611">
    <property type="entry name" value="recf"/>
    <property type="match status" value="1"/>
</dbReference>
<dbReference type="PANTHER" id="PTHR32182">
    <property type="entry name" value="DNA REPLICATION AND REPAIR PROTEIN RECF"/>
    <property type="match status" value="1"/>
</dbReference>
<sequence>MTGDPVDEVRQSADAVPPVSITALRLTNFRSHSELSLRLDRRHVVLFGENGAGKTNILEAVSLLSPGRGFRRATYADMAAKGASGFAIHASLDGPVGPAEIGTGTIAGGAFGSASANGEGGRRVRINGASEPAEAMAEWLRVVWLLPSMDGLFSGGASDRRRFLDRMVLAIDPSHGRRALAYEKAMRQRNRLFADDVRDDLWYESVEAELAEAGLPILEARQRLVSVLQAQIDRLPEPSPFPKSDLTLLPGFEDDVPETIDAYREALAAGRYRDRAAGRALVGPHRADLMVQHRPKAMAARLCSTGEQKALLIGLVLAHARLTAAQTEMTPILLLDEVAAHLDAGRRAALFDILDELGSQAWMTGTDGHLFADLADRAQFFHLSSEGVRPVDAPPSMETDR</sequence>
<dbReference type="InterPro" id="IPR001238">
    <property type="entry name" value="DNA-binding_RecF"/>
</dbReference>
<dbReference type="InterPro" id="IPR027417">
    <property type="entry name" value="P-loop_NTPase"/>
</dbReference>
<dbReference type="InterPro" id="IPR018078">
    <property type="entry name" value="DNA-binding_RecF_CS"/>
</dbReference>
<dbReference type="Pfam" id="PF02463">
    <property type="entry name" value="SMC_N"/>
    <property type="match status" value="1"/>
</dbReference>
<dbReference type="GO" id="GO:0005737">
    <property type="term" value="C:cytoplasm"/>
    <property type="evidence" value="ECO:0007669"/>
    <property type="project" value="UniProtKB-SubCell"/>
</dbReference>
<keyword evidence="13" id="KW-1185">Reference proteome</keyword>
<keyword evidence="9 10" id="KW-0227">DNA damage</keyword>
<feature type="domain" description="AAA+ ATPase" evidence="11">
    <location>
        <begin position="40"/>
        <end position="385"/>
    </location>
</feature>
<dbReference type="PROSITE" id="PS00618">
    <property type="entry name" value="RECF_2"/>
    <property type="match status" value="1"/>
</dbReference>
<dbReference type="InterPro" id="IPR003395">
    <property type="entry name" value="RecF/RecN/SMC_N"/>
</dbReference>
<dbReference type="GO" id="GO:0005524">
    <property type="term" value="F:ATP binding"/>
    <property type="evidence" value="ECO:0007669"/>
    <property type="project" value="UniProtKB-UniRule"/>
</dbReference>
<keyword evidence="8 9" id="KW-0238">DNA-binding</keyword>
<dbReference type="Gene3D" id="3.40.50.300">
    <property type="entry name" value="P-loop containing nucleotide triphosphate hydrolases"/>
    <property type="match status" value="1"/>
</dbReference>
<dbReference type="AlphaFoldDB" id="A0A231V103"/>
<dbReference type="EMBL" id="NBYO01000001">
    <property type="protein sequence ID" value="OXT01820.1"/>
    <property type="molecule type" value="Genomic_DNA"/>
</dbReference>
<dbReference type="PANTHER" id="PTHR32182:SF0">
    <property type="entry name" value="DNA REPLICATION AND REPAIR PROTEIN RECF"/>
    <property type="match status" value="1"/>
</dbReference>
<proteinExistence type="inferred from homology"/>